<evidence type="ECO:0000313" key="2">
    <source>
        <dbReference type="EMBL" id="MFC3050454.1"/>
    </source>
</evidence>
<reference evidence="3" key="1">
    <citation type="journal article" date="2019" name="Int. J. Syst. Evol. Microbiol.">
        <title>The Global Catalogue of Microorganisms (GCM) 10K type strain sequencing project: providing services to taxonomists for standard genome sequencing and annotation.</title>
        <authorList>
            <consortium name="The Broad Institute Genomics Platform"/>
            <consortium name="The Broad Institute Genome Sequencing Center for Infectious Disease"/>
            <person name="Wu L."/>
            <person name="Ma J."/>
        </authorList>
    </citation>
    <scope>NUCLEOTIDE SEQUENCE [LARGE SCALE GENOMIC DNA]</scope>
    <source>
        <strain evidence="3">KCTC 62164</strain>
    </source>
</reference>
<comment type="caution">
    <text evidence="2">The sequence shown here is derived from an EMBL/GenBank/DDBJ whole genome shotgun (WGS) entry which is preliminary data.</text>
</comment>
<dbReference type="Proteomes" id="UP001595444">
    <property type="component" value="Unassembled WGS sequence"/>
</dbReference>
<feature type="transmembrane region" description="Helical" evidence="1">
    <location>
        <begin position="7"/>
        <end position="26"/>
    </location>
</feature>
<dbReference type="EMBL" id="JBHRSL010000001">
    <property type="protein sequence ID" value="MFC3050454.1"/>
    <property type="molecule type" value="Genomic_DNA"/>
</dbReference>
<keyword evidence="1" id="KW-0812">Transmembrane</keyword>
<protein>
    <submittedName>
        <fullName evidence="2">DUF2125 domain-containing protein</fullName>
    </submittedName>
</protein>
<proteinExistence type="predicted"/>
<gene>
    <name evidence="2" type="ORF">ACFOKA_00900</name>
</gene>
<dbReference type="InterPro" id="IPR018666">
    <property type="entry name" value="DUF2125"/>
</dbReference>
<keyword evidence="1" id="KW-0472">Membrane</keyword>
<evidence type="ECO:0000313" key="3">
    <source>
        <dbReference type="Proteomes" id="UP001595444"/>
    </source>
</evidence>
<dbReference type="Pfam" id="PF09898">
    <property type="entry name" value="DUF2125"/>
    <property type="match status" value="1"/>
</dbReference>
<dbReference type="RefSeq" id="WP_194214838.1">
    <property type="nucleotide sequence ID" value="NZ_CP061205.1"/>
</dbReference>
<keyword evidence="3" id="KW-1185">Reference proteome</keyword>
<evidence type="ECO:0000256" key="1">
    <source>
        <dbReference type="SAM" id="Phobius"/>
    </source>
</evidence>
<name>A0ABV7D0C0_9PROT</name>
<organism evidence="2 3">
    <name type="scientific">Kordiimonas pumila</name>
    <dbReference type="NCBI Taxonomy" id="2161677"/>
    <lineage>
        <taxon>Bacteria</taxon>
        <taxon>Pseudomonadati</taxon>
        <taxon>Pseudomonadota</taxon>
        <taxon>Alphaproteobacteria</taxon>
        <taxon>Kordiimonadales</taxon>
        <taxon>Kordiimonadaceae</taxon>
        <taxon>Kordiimonas</taxon>
    </lineage>
</organism>
<sequence>MLNQFRLIIGVLVVAVLVYCGLWYTAAFQAEKDVTRMLATWRDQGIFIQHGSVKHGGFPYRITVTVDSPTIATRTKGLTVSASSIELISHLWTPNHWLAETVGLKVRAAQDNFDITADTLLASYRLHNDGKAVVAFDSTAASGLIVNQFLGREIKTVKDWSLFLRFSTEAQNTDDDGGLYGARILDFKAGAEWQITEDTLEKRGDAALMIEAGVNGPALDDWSKDQLTAWASEGGLMEISRFEYTAAGARVTGNASLTLDSNFKPLGSASVKITNTENLNSTLAALGITPLEGAPANSELSLMAQNGELIADTTVVATLKPVIQ</sequence>
<accession>A0ABV7D0C0</accession>
<keyword evidence="1" id="KW-1133">Transmembrane helix</keyword>